<dbReference type="InterPro" id="IPR036390">
    <property type="entry name" value="WH_DNA-bd_sf"/>
</dbReference>
<dbReference type="OrthoDB" id="6928017at2"/>
<dbReference type="SUPFAM" id="SSF46785">
    <property type="entry name" value="Winged helix' DNA-binding domain"/>
    <property type="match status" value="1"/>
</dbReference>
<name>A0A4Y9S820_9BURK</name>
<keyword evidence="2" id="KW-1185">Reference proteome</keyword>
<evidence type="ECO:0000313" key="1">
    <source>
        <dbReference type="EMBL" id="TFW17707.1"/>
    </source>
</evidence>
<accession>A0A4Y9S820</accession>
<sequence length="359" mass="40571">MIHIKKTIRLLLPFQRYSLRVSHRLLDSLGGVSRFLMRALDKQLSLEQLAEVTGLSPRILVQQLRFLEQHGFVATAGEGGAPTLAQRGARMVEVENMLRGFEPEVWLDSFTLHRKDIHLLLTPQPELLLHVPDEADFGDASILRLPERKYSYRHFDEAGRLRRLMERDVLGAVLEYHWPEAAALIGEEMEHWEYTLQGQGDDGARRYLPVAYAPDEFRLRPHGGNADERVSLPLLLLPVLGLTHRYTRAEGFPWKVPVPPATTLYLERLSYETLPGFVPADPANATNGVAMPASACVDGPLPEQLQGVVTPPGLSAVLSVSLHHSLCHMDHLELSRQMQKYHDIRLFSSNYRHNETEPA</sequence>
<comment type="caution">
    <text evidence="1">The sequence shown here is derived from an EMBL/GenBank/DDBJ whole genome shotgun (WGS) entry which is preliminary data.</text>
</comment>
<reference evidence="1 2" key="1">
    <citation type="submission" date="2019-03" db="EMBL/GenBank/DDBJ databases">
        <title>Draft Genome Sequence of Duganella callidus sp. nov., a Novel Duganella Species Isolated from Cultivated Soil.</title>
        <authorList>
            <person name="Raths R."/>
            <person name="Peta V."/>
            <person name="Bucking H."/>
        </authorList>
    </citation>
    <scope>NUCLEOTIDE SEQUENCE [LARGE SCALE GENOMIC DNA]</scope>
    <source>
        <strain evidence="1 2">DN04</strain>
    </source>
</reference>
<organism evidence="1 2">
    <name type="scientific">Duganella callida</name>
    <dbReference type="NCBI Taxonomy" id="2561932"/>
    <lineage>
        <taxon>Bacteria</taxon>
        <taxon>Pseudomonadati</taxon>
        <taxon>Pseudomonadota</taxon>
        <taxon>Betaproteobacteria</taxon>
        <taxon>Burkholderiales</taxon>
        <taxon>Oxalobacteraceae</taxon>
        <taxon>Telluria group</taxon>
        <taxon>Duganella</taxon>
    </lineage>
</organism>
<dbReference type="AlphaFoldDB" id="A0A4Y9S820"/>
<dbReference type="Proteomes" id="UP000297729">
    <property type="component" value="Unassembled WGS sequence"/>
</dbReference>
<protein>
    <submittedName>
        <fullName evidence="1">Uncharacterized protein</fullName>
    </submittedName>
</protein>
<gene>
    <name evidence="1" type="ORF">E4L98_20035</name>
</gene>
<evidence type="ECO:0000313" key="2">
    <source>
        <dbReference type="Proteomes" id="UP000297729"/>
    </source>
</evidence>
<dbReference type="EMBL" id="SPVG01000199">
    <property type="protein sequence ID" value="TFW17707.1"/>
    <property type="molecule type" value="Genomic_DNA"/>
</dbReference>
<dbReference type="RefSeq" id="WP_135203311.1">
    <property type="nucleotide sequence ID" value="NZ_SPVG01000199.1"/>
</dbReference>
<proteinExistence type="predicted"/>